<comment type="caution">
    <text evidence="1">The sequence shown here is derived from an EMBL/GenBank/DDBJ whole genome shotgun (WGS) entry which is preliminary data.</text>
</comment>
<dbReference type="Proteomes" id="UP001519271">
    <property type="component" value="Unassembled WGS sequence"/>
</dbReference>
<protein>
    <submittedName>
        <fullName evidence="1">Molybdopterin converting factor small subunit</fullName>
    </submittedName>
</protein>
<dbReference type="InterPro" id="IPR003749">
    <property type="entry name" value="ThiS/MoaD-like"/>
</dbReference>
<dbReference type="RefSeq" id="WP_209459493.1">
    <property type="nucleotide sequence ID" value="NZ_JAGGKC010000013.1"/>
</dbReference>
<dbReference type="InterPro" id="IPR012675">
    <property type="entry name" value="Beta-grasp_dom_sf"/>
</dbReference>
<dbReference type="Pfam" id="PF02597">
    <property type="entry name" value="ThiS"/>
    <property type="match status" value="1"/>
</dbReference>
<reference evidence="1 2" key="1">
    <citation type="submission" date="2021-03" db="EMBL/GenBank/DDBJ databases">
        <title>Genomic Encyclopedia of Type Strains, Phase IV (KMG-IV): sequencing the most valuable type-strain genomes for metagenomic binning, comparative biology and taxonomic classification.</title>
        <authorList>
            <person name="Goeker M."/>
        </authorList>
    </citation>
    <scope>NUCLEOTIDE SEQUENCE [LARGE SCALE GENOMIC DNA]</scope>
    <source>
        <strain evidence="1 2">DSM 6139</strain>
    </source>
</reference>
<organism evidence="1 2">
    <name type="scientific">Youngiibacter multivorans</name>
    <dbReference type="NCBI Taxonomy" id="937251"/>
    <lineage>
        <taxon>Bacteria</taxon>
        <taxon>Bacillati</taxon>
        <taxon>Bacillota</taxon>
        <taxon>Clostridia</taxon>
        <taxon>Eubacteriales</taxon>
        <taxon>Clostridiaceae</taxon>
        <taxon>Youngiibacter</taxon>
    </lineage>
</organism>
<dbReference type="CDD" id="cd17040">
    <property type="entry name" value="Ubl_MoaD_like"/>
    <property type="match status" value="1"/>
</dbReference>
<dbReference type="InterPro" id="IPR016155">
    <property type="entry name" value="Mopterin_synth/thiamin_S_b"/>
</dbReference>
<dbReference type="SUPFAM" id="SSF54285">
    <property type="entry name" value="MoaD/ThiS"/>
    <property type="match status" value="1"/>
</dbReference>
<evidence type="ECO:0000313" key="2">
    <source>
        <dbReference type="Proteomes" id="UP001519271"/>
    </source>
</evidence>
<evidence type="ECO:0000313" key="1">
    <source>
        <dbReference type="EMBL" id="MBP1919287.1"/>
    </source>
</evidence>
<gene>
    <name evidence="1" type="ORF">J2Z34_001776</name>
</gene>
<name>A0ABS4G416_9CLOT</name>
<accession>A0ABS4G416</accession>
<keyword evidence="2" id="KW-1185">Reference proteome</keyword>
<proteinExistence type="predicted"/>
<dbReference type="EMBL" id="JAGGKC010000013">
    <property type="protein sequence ID" value="MBP1919287.1"/>
    <property type="molecule type" value="Genomic_DNA"/>
</dbReference>
<sequence length="95" mass="10745">MGTIELRGYAAFKKLFGDSVTFVEIETPCSIEECMDKLDATFDYMLKSMVYDEAGNQDIWVRILLNGREIAFLKGQNRMVKDKDILLFIPVLGGG</sequence>
<dbReference type="Gene3D" id="3.10.20.30">
    <property type="match status" value="1"/>
</dbReference>